<dbReference type="InterPro" id="IPR036866">
    <property type="entry name" value="RibonucZ/Hydroxyglut_hydro"/>
</dbReference>
<dbReference type="InterPro" id="IPR044528">
    <property type="entry name" value="POD-like_MBL-fold"/>
</dbReference>
<comment type="caution">
    <text evidence="3">The sequence shown here is derived from an EMBL/GenBank/DDBJ whole genome shotgun (WGS) entry which is preliminary data.</text>
</comment>
<reference evidence="3" key="1">
    <citation type="submission" date="2023-10" db="EMBL/GenBank/DDBJ databases">
        <authorList>
            <person name="Chen Y."/>
            <person name="Shah S."/>
            <person name="Dougan E. K."/>
            <person name="Thang M."/>
            <person name="Chan C."/>
        </authorList>
    </citation>
    <scope>NUCLEOTIDE SEQUENCE [LARGE SCALE GENOMIC DNA]</scope>
</reference>
<dbReference type="SUPFAM" id="SSF56281">
    <property type="entry name" value="Metallo-hydrolase/oxidoreductase"/>
    <property type="match status" value="1"/>
</dbReference>
<keyword evidence="1" id="KW-0479">Metal-binding</keyword>
<dbReference type="InterPro" id="IPR029021">
    <property type="entry name" value="Prot-tyrosine_phosphatase-like"/>
</dbReference>
<dbReference type="PANTHER" id="PTHR43084:SF1">
    <property type="entry name" value="PERSULFIDE DIOXYGENASE ETHE1, MITOCHONDRIAL"/>
    <property type="match status" value="1"/>
</dbReference>
<evidence type="ECO:0000313" key="4">
    <source>
        <dbReference type="Proteomes" id="UP001189429"/>
    </source>
</evidence>
<proteinExistence type="predicted"/>
<dbReference type="Gene3D" id="3.60.15.10">
    <property type="entry name" value="Ribonuclease Z/Hydroxyacylglutathione hydrolase-like"/>
    <property type="match status" value="1"/>
</dbReference>
<dbReference type="Pfam" id="PF00753">
    <property type="entry name" value="Lactamase_B"/>
    <property type="match status" value="1"/>
</dbReference>
<dbReference type="EMBL" id="CAUYUJ010016036">
    <property type="protein sequence ID" value="CAK0861040.1"/>
    <property type="molecule type" value="Genomic_DNA"/>
</dbReference>
<evidence type="ECO:0000256" key="1">
    <source>
        <dbReference type="ARBA" id="ARBA00022723"/>
    </source>
</evidence>
<evidence type="ECO:0000259" key="2">
    <source>
        <dbReference type="SMART" id="SM00849"/>
    </source>
</evidence>
<accession>A0ABN9UPQ1</accession>
<feature type="domain" description="Metallo-beta-lactamase" evidence="2">
    <location>
        <begin position="173"/>
        <end position="333"/>
    </location>
</feature>
<dbReference type="CDD" id="cd07724">
    <property type="entry name" value="POD-like_MBL-fold"/>
    <property type="match status" value="1"/>
</dbReference>
<organism evidence="3 4">
    <name type="scientific">Prorocentrum cordatum</name>
    <dbReference type="NCBI Taxonomy" id="2364126"/>
    <lineage>
        <taxon>Eukaryota</taxon>
        <taxon>Sar</taxon>
        <taxon>Alveolata</taxon>
        <taxon>Dinophyceae</taxon>
        <taxon>Prorocentrales</taxon>
        <taxon>Prorocentraceae</taxon>
        <taxon>Prorocentrum</taxon>
    </lineage>
</organism>
<dbReference type="InterPro" id="IPR001279">
    <property type="entry name" value="Metallo-B-lactamas"/>
</dbReference>
<dbReference type="PANTHER" id="PTHR43084">
    <property type="entry name" value="PERSULFIDE DIOXYGENASE ETHE1"/>
    <property type="match status" value="1"/>
</dbReference>
<dbReference type="Gene3D" id="3.90.190.10">
    <property type="entry name" value="Protein tyrosine phosphatase superfamily"/>
    <property type="match status" value="1"/>
</dbReference>
<dbReference type="Proteomes" id="UP001189429">
    <property type="component" value="Unassembled WGS sequence"/>
</dbReference>
<gene>
    <name evidence="3" type="ORF">PCOR1329_LOCUS49832</name>
</gene>
<sequence length="465" mass="48384">MAAAAAPKLSDFVICGAGGLGPGADGSKGYLFVGDSDEVGPAKEALAADVPYLSVPLSARGLTQGDADAVVGALAALPRPTTVQSACGARASAAVALYLGAARGQSGDEAWAAAQAEGMRCCAAPAAASFLAWARCCTKPAAAVFRAWIQSSLPAAAGAPLLLQLFDREFGSSTYTYLLADRDTLEAVIIDPVLEHAERDASHVKRLGLTLKFALNTHCHADHITGTGALKALLPGVQSVIAEAAGAKADLLCKPGEVFTFGSHRLEVRATPGHTSGCVTYVLNGTKAFTGDALLVGGCGRTDFQQGDSSVLYSSVHTQIFTLDGAAKIYPAHDYKGRTVSTVAEERARNPRLTLPEPEFCKLMAELGLPYPKKIDASLPANLRCGVQDLPRTPSVTRAREGARIANILERSSLNSLASSAPLAVARNPYYRFTGSLHGVAVEARVQPGLAATTRGWPARGAERY</sequence>
<dbReference type="SMART" id="SM00849">
    <property type="entry name" value="Lactamase_B"/>
    <property type="match status" value="1"/>
</dbReference>
<evidence type="ECO:0000313" key="3">
    <source>
        <dbReference type="EMBL" id="CAK0861040.1"/>
    </source>
</evidence>
<name>A0ABN9UPQ1_9DINO</name>
<protein>
    <recommendedName>
        <fullName evidence="2">Metallo-beta-lactamase domain-containing protein</fullName>
    </recommendedName>
</protein>
<dbReference type="InterPro" id="IPR051682">
    <property type="entry name" value="Mito_Persulfide_Diox"/>
</dbReference>
<keyword evidence="4" id="KW-1185">Reference proteome</keyword>